<gene>
    <name evidence="3" type="ORF">DPX16_9035</name>
</gene>
<sequence>MSARVIFRGIKYLQIFTCWLQYPLQDFAAEKSQGDGVMSRRRVSVKDLGQGDCQGFLYKRKESKGLLGWRWKKFWFVLKKCSLYWYTSDTAEKAEGYINMRDFTVEQATECKKKFAMKASHLHMVTLYFAAENMKDMNKWLAKLTQASNEPEPTDSTNGGKDSHNTPTRKPG</sequence>
<keyword evidence="4" id="KW-1185">Reference proteome</keyword>
<protein>
    <submittedName>
        <fullName evidence="3">Interactor protein for cytohesin exchange factors 1</fullName>
    </submittedName>
</protein>
<dbReference type="SUPFAM" id="SSF50729">
    <property type="entry name" value="PH domain-like"/>
    <property type="match status" value="1"/>
</dbReference>
<evidence type="ECO:0000313" key="3">
    <source>
        <dbReference type="EMBL" id="ROL46300.1"/>
    </source>
</evidence>
<dbReference type="EMBL" id="RJVU01038599">
    <property type="protein sequence ID" value="ROL46300.1"/>
    <property type="molecule type" value="Genomic_DNA"/>
</dbReference>
<reference evidence="3 4" key="1">
    <citation type="submission" date="2018-10" db="EMBL/GenBank/DDBJ databases">
        <title>Genome assembly for a Yunnan-Guizhou Plateau 3E fish, Anabarilius grahami (Regan), and its evolutionary and genetic applications.</title>
        <authorList>
            <person name="Jiang W."/>
        </authorList>
    </citation>
    <scope>NUCLEOTIDE SEQUENCE [LARGE SCALE GENOMIC DNA]</scope>
    <source>
        <strain evidence="3">AG-KIZ</strain>
        <tissue evidence="3">Muscle</tissue>
    </source>
</reference>
<proteinExistence type="predicted"/>
<dbReference type="InterPro" id="IPR011993">
    <property type="entry name" value="PH-like_dom_sf"/>
</dbReference>
<name>A0A3N0YK83_ANAGA</name>
<dbReference type="InterPro" id="IPR051566">
    <property type="entry name" value="CNKSR"/>
</dbReference>
<feature type="domain" description="PH" evidence="2">
    <location>
        <begin position="50"/>
        <end position="149"/>
    </location>
</feature>
<evidence type="ECO:0000256" key="1">
    <source>
        <dbReference type="SAM" id="MobiDB-lite"/>
    </source>
</evidence>
<dbReference type="Gene3D" id="2.30.29.30">
    <property type="entry name" value="Pleckstrin-homology domain (PH domain)/Phosphotyrosine-binding domain (PTB)"/>
    <property type="match status" value="1"/>
</dbReference>
<dbReference type="PROSITE" id="PS50003">
    <property type="entry name" value="PH_DOMAIN"/>
    <property type="match status" value="1"/>
</dbReference>
<dbReference type="InterPro" id="IPR001849">
    <property type="entry name" value="PH_domain"/>
</dbReference>
<dbReference type="SMART" id="SM00233">
    <property type="entry name" value="PH"/>
    <property type="match status" value="1"/>
</dbReference>
<organism evidence="3 4">
    <name type="scientific">Anabarilius grahami</name>
    <name type="common">Kanglang fish</name>
    <name type="synonym">Barilius grahami</name>
    <dbReference type="NCBI Taxonomy" id="495550"/>
    <lineage>
        <taxon>Eukaryota</taxon>
        <taxon>Metazoa</taxon>
        <taxon>Chordata</taxon>
        <taxon>Craniata</taxon>
        <taxon>Vertebrata</taxon>
        <taxon>Euteleostomi</taxon>
        <taxon>Actinopterygii</taxon>
        <taxon>Neopterygii</taxon>
        <taxon>Teleostei</taxon>
        <taxon>Ostariophysi</taxon>
        <taxon>Cypriniformes</taxon>
        <taxon>Xenocyprididae</taxon>
        <taxon>Xenocypridinae</taxon>
        <taxon>Xenocypridinae incertae sedis</taxon>
        <taxon>Anabarilius</taxon>
    </lineage>
</organism>
<evidence type="ECO:0000313" key="4">
    <source>
        <dbReference type="Proteomes" id="UP000281406"/>
    </source>
</evidence>
<feature type="region of interest" description="Disordered" evidence="1">
    <location>
        <begin position="145"/>
        <end position="172"/>
    </location>
</feature>
<dbReference type="Pfam" id="PF00169">
    <property type="entry name" value="PH"/>
    <property type="match status" value="1"/>
</dbReference>
<accession>A0A3N0YK83</accession>
<dbReference type="PANTHER" id="PTHR12844:SF45">
    <property type="entry name" value="CNK3_IPCEF1 FUSION PROTEIN-RELATED"/>
    <property type="match status" value="1"/>
</dbReference>
<dbReference type="AlphaFoldDB" id="A0A3N0YK83"/>
<dbReference type="OrthoDB" id="74412at2759"/>
<comment type="caution">
    <text evidence="3">The sequence shown here is derived from an EMBL/GenBank/DDBJ whole genome shotgun (WGS) entry which is preliminary data.</text>
</comment>
<dbReference type="Proteomes" id="UP000281406">
    <property type="component" value="Unassembled WGS sequence"/>
</dbReference>
<evidence type="ECO:0000259" key="2">
    <source>
        <dbReference type="PROSITE" id="PS50003"/>
    </source>
</evidence>
<dbReference type="PANTHER" id="PTHR12844">
    <property type="entry name" value="CONNECTOR ENCHANCER OF KINASE SUPPRESSOR OF RAS"/>
    <property type="match status" value="1"/>
</dbReference>